<gene>
    <name evidence="1" type="ORF">SAMN05444359_113116</name>
</gene>
<dbReference type="STRING" id="478744.SAMN05444359_113116"/>
<evidence type="ECO:0000313" key="2">
    <source>
        <dbReference type="Proteomes" id="UP000199021"/>
    </source>
</evidence>
<dbReference type="SUPFAM" id="SSF49384">
    <property type="entry name" value="Carbohydrate-binding domain"/>
    <property type="match status" value="1"/>
</dbReference>
<dbReference type="InterPro" id="IPR008965">
    <property type="entry name" value="CBM2/CBM3_carb-bd_dom_sf"/>
</dbReference>
<dbReference type="OrthoDB" id="1076849at2"/>
<organism evidence="1 2">
    <name type="scientific">Neolewinella agarilytica</name>
    <dbReference type="NCBI Taxonomy" id="478744"/>
    <lineage>
        <taxon>Bacteria</taxon>
        <taxon>Pseudomonadati</taxon>
        <taxon>Bacteroidota</taxon>
        <taxon>Saprospiria</taxon>
        <taxon>Saprospirales</taxon>
        <taxon>Lewinellaceae</taxon>
        <taxon>Neolewinella</taxon>
    </lineage>
</organism>
<name>A0A1H9HV22_9BACT</name>
<proteinExistence type="predicted"/>
<dbReference type="InParanoid" id="A0A1H9HV22"/>
<evidence type="ECO:0000313" key="1">
    <source>
        <dbReference type="EMBL" id="SEQ66170.1"/>
    </source>
</evidence>
<dbReference type="Gene3D" id="2.60.40.680">
    <property type="match status" value="1"/>
</dbReference>
<keyword evidence="2" id="KW-1185">Reference proteome</keyword>
<dbReference type="GO" id="GO:0030246">
    <property type="term" value="F:carbohydrate binding"/>
    <property type="evidence" value="ECO:0007669"/>
    <property type="project" value="InterPro"/>
</dbReference>
<protein>
    <submittedName>
        <fullName evidence="1">Por secretion system C-terminal sorting domain-containing protein</fullName>
    </submittedName>
</protein>
<dbReference type="Proteomes" id="UP000199021">
    <property type="component" value="Unassembled WGS sequence"/>
</dbReference>
<dbReference type="NCBIfam" id="TIGR04183">
    <property type="entry name" value="Por_Secre_tail"/>
    <property type="match status" value="1"/>
</dbReference>
<sequence>MNFISLKAILLVQIIFFLGSSNPLSAQRFTIPDLVVGENDSFVDVPVYIDWPDSSVSMQLSILWDSAYLKFDTITFSPTLLEAGSTLYNVIRERQLRVLMTPSLGGINIIQAEKDSLAFFITFRIIKELPGGTEIWFNPNFPNVTTTYSLNETDAVVTSGSVTYPGRSVSSQNARVKASGVRVFPNPASYRIWVTGLPFGEISPPVQLYDQLGRVFWSGELLNGEMRLPDSIPNGFYWLSIHAGRQSIVKPIMVRR</sequence>
<dbReference type="InterPro" id="IPR026444">
    <property type="entry name" value="Secre_tail"/>
</dbReference>
<dbReference type="RefSeq" id="WP_090169173.1">
    <property type="nucleotide sequence ID" value="NZ_FOFB01000013.1"/>
</dbReference>
<reference evidence="2" key="1">
    <citation type="submission" date="2016-10" db="EMBL/GenBank/DDBJ databases">
        <authorList>
            <person name="Varghese N."/>
            <person name="Submissions S."/>
        </authorList>
    </citation>
    <scope>NUCLEOTIDE SEQUENCE [LARGE SCALE GENOMIC DNA]</scope>
    <source>
        <strain evidence="2">DSM 24740</strain>
    </source>
</reference>
<dbReference type="EMBL" id="FOFB01000013">
    <property type="protein sequence ID" value="SEQ66170.1"/>
    <property type="molecule type" value="Genomic_DNA"/>
</dbReference>
<accession>A0A1H9HV22</accession>
<dbReference type="AlphaFoldDB" id="A0A1H9HV22"/>